<sequence>MQSTPPVRPLPEQPIPVWAGLFLVIGVILNGFSFFSSLYLLFNETARLAAQISVIGIGLSMALYLATIVLAVIAWKGSRKAIIAFLTLNTISMGLLVFNNVYLGLTKDLGDETFDNWKDVVRGLFLIVWYLYYFTRNTQKAYFSK</sequence>
<evidence type="ECO:0008006" key="3">
    <source>
        <dbReference type="Google" id="ProtNLM"/>
    </source>
</evidence>
<name>A0A645EXL1_9ZZZZ</name>
<proteinExistence type="predicted"/>
<protein>
    <recommendedName>
        <fullName evidence="3">DUF2569 domain-containing protein</fullName>
    </recommendedName>
</protein>
<dbReference type="EMBL" id="VSSQ01052047">
    <property type="protein sequence ID" value="MPN06156.1"/>
    <property type="molecule type" value="Genomic_DNA"/>
</dbReference>
<feature type="transmembrane region" description="Helical" evidence="1">
    <location>
        <begin position="117"/>
        <end position="135"/>
    </location>
</feature>
<comment type="caution">
    <text evidence="2">The sequence shown here is derived from an EMBL/GenBank/DDBJ whole genome shotgun (WGS) entry which is preliminary data.</text>
</comment>
<feature type="transmembrane region" description="Helical" evidence="1">
    <location>
        <begin position="48"/>
        <end position="75"/>
    </location>
</feature>
<evidence type="ECO:0000256" key="1">
    <source>
        <dbReference type="SAM" id="Phobius"/>
    </source>
</evidence>
<dbReference type="AlphaFoldDB" id="A0A645EXL1"/>
<evidence type="ECO:0000313" key="2">
    <source>
        <dbReference type="EMBL" id="MPN06156.1"/>
    </source>
</evidence>
<keyword evidence="1" id="KW-0812">Transmembrane</keyword>
<reference evidence="2" key="1">
    <citation type="submission" date="2019-08" db="EMBL/GenBank/DDBJ databases">
        <authorList>
            <person name="Kucharzyk K."/>
            <person name="Murdoch R.W."/>
            <person name="Higgins S."/>
            <person name="Loffler F."/>
        </authorList>
    </citation>
    <scope>NUCLEOTIDE SEQUENCE</scope>
</reference>
<gene>
    <name evidence="2" type="ORF">SDC9_153412</name>
</gene>
<organism evidence="2">
    <name type="scientific">bioreactor metagenome</name>
    <dbReference type="NCBI Taxonomy" id="1076179"/>
    <lineage>
        <taxon>unclassified sequences</taxon>
        <taxon>metagenomes</taxon>
        <taxon>ecological metagenomes</taxon>
    </lineage>
</organism>
<keyword evidence="1" id="KW-1133">Transmembrane helix</keyword>
<feature type="transmembrane region" description="Helical" evidence="1">
    <location>
        <begin position="82"/>
        <end position="105"/>
    </location>
</feature>
<keyword evidence="1" id="KW-0472">Membrane</keyword>
<feature type="transmembrane region" description="Helical" evidence="1">
    <location>
        <begin position="21"/>
        <end position="42"/>
    </location>
</feature>
<accession>A0A645EXL1</accession>